<organism evidence="1 2">
    <name type="scientific">Paramagnetospirillum magneticum (strain ATCC 700264 / AMB-1)</name>
    <name type="common">Magnetospirillum magneticum</name>
    <dbReference type="NCBI Taxonomy" id="342108"/>
    <lineage>
        <taxon>Bacteria</taxon>
        <taxon>Pseudomonadati</taxon>
        <taxon>Pseudomonadota</taxon>
        <taxon>Alphaproteobacteria</taxon>
        <taxon>Rhodospirillales</taxon>
        <taxon>Magnetospirillaceae</taxon>
        <taxon>Paramagnetospirillum</taxon>
    </lineage>
</organism>
<protein>
    <submittedName>
        <fullName evidence="1">Uncharacterized protein</fullName>
    </submittedName>
</protein>
<keyword evidence="2" id="KW-1185">Reference proteome</keyword>
<evidence type="ECO:0000313" key="2">
    <source>
        <dbReference type="Proteomes" id="UP000007058"/>
    </source>
</evidence>
<dbReference type="AlphaFoldDB" id="Q2W130"/>
<reference evidence="1 2" key="1">
    <citation type="journal article" date="2005" name="DNA Res.">
        <title>Complete genome sequence of the facultative anaerobic magnetotactic bacterium Magnetospirillum sp. strain AMB-1.</title>
        <authorList>
            <person name="Matsunaga T."/>
            <person name="Okamura Y."/>
            <person name="Fukuda Y."/>
            <person name="Wahyudi A.T."/>
            <person name="Murase Y."/>
            <person name="Takeyama H."/>
        </authorList>
    </citation>
    <scope>NUCLEOTIDE SEQUENCE [LARGE SCALE GENOMIC DNA]</scope>
    <source>
        <strain evidence="2">ATCC 700264 / AMB-1</strain>
    </source>
</reference>
<proteinExistence type="predicted"/>
<gene>
    <name evidence="1" type="ordered locus">amb3641</name>
</gene>
<dbReference type="RefSeq" id="WP_011385999.1">
    <property type="nucleotide sequence ID" value="NC_007626.1"/>
</dbReference>
<dbReference type="Proteomes" id="UP000007058">
    <property type="component" value="Chromosome"/>
</dbReference>
<sequence length="144" mass="15900">MKSTPWASIDTNRLTNRVGQKVDGGTIQVWLEPEIVSALRRTAARDDVSVIELANRQLAATKGRVLPAKAYGVSVKGGTPQRVYIGVDDMALFEREALKHGVTVHSVVKARLRYFHQNMSLEAVDYGAFVSELKALCLRHGIKL</sequence>
<accession>Q2W130</accession>
<dbReference type="HOGENOM" id="CLU_1794180_0_0_5"/>
<dbReference type="EMBL" id="AP007255">
    <property type="protein sequence ID" value="BAE52445.1"/>
    <property type="molecule type" value="Genomic_DNA"/>
</dbReference>
<dbReference type="KEGG" id="mag:amb3641"/>
<evidence type="ECO:0000313" key="1">
    <source>
        <dbReference type="EMBL" id="BAE52445.1"/>
    </source>
</evidence>
<dbReference type="STRING" id="342108.amb3641"/>
<name>Q2W130_PARM1</name>